<dbReference type="Pfam" id="PF01607">
    <property type="entry name" value="CBM_14"/>
    <property type="match status" value="1"/>
</dbReference>
<dbReference type="InterPro" id="IPR002557">
    <property type="entry name" value="Chitin-bd_dom"/>
</dbReference>
<dbReference type="GO" id="GO:0008061">
    <property type="term" value="F:chitin binding"/>
    <property type="evidence" value="ECO:0007669"/>
    <property type="project" value="InterPro"/>
</dbReference>
<sequence>MGILGFTCRDGEKSRIENYCDAYWECRDGRPHIRRCDPGLQFHQRLKQCSHLKGPSQCVPYECLGERNLAEYC</sequence>
<dbReference type="EMBL" id="LR900502">
    <property type="protein sequence ID" value="CAD7245904.1"/>
    <property type="molecule type" value="Genomic_DNA"/>
</dbReference>
<keyword evidence="3" id="KW-1185">Reference proteome</keyword>
<dbReference type="Proteomes" id="UP000677054">
    <property type="component" value="Unassembled WGS sequence"/>
</dbReference>
<protein>
    <recommendedName>
        <fullName evidence="1">Chitin-binding type-2 domain-containing protein</fullName>
    </recommendedName>
</protein>
<evidence type="ECO:0000313" key="3">
    <source>
        <dbReference type="Proteomes" id="UP000677054"/>
    </source>
</evidence>
<name>A0A7R8XAF3_9CRUS</name>
<gene>
    <name evidence="2" type="ORF">DSTB1V02_LOCUS5770</name>
</gene>
<dbReference type="OrthoDB" id="6020543at2759"/>
<accession>A0A7R8XAF3</accession>
<dbReference type="InterPro" id="IPR036508">
    <property type="entry name" value="Chitin-bd_dom_sf"/>
</dbReference>
<dbReference type="AlphaFoldDB" id="A0A7R8XAF3"/>
<evidence type="ECO:0000259" key="1">
    <source>
        <dbReference type="PROSITE" id="PS50940"/>
    </source>
</evidence>
<feature type="domain" description="Chitin-binding type-2" evidence="1">
    <location>
        <begin position="5"/>
        <end position="60"/>
    </location>
</feature>
<organism evidence="2">
    <name type="scientific">Darwinula stevensoni</name>
    <dbReference type="NCBI Taxonomy" id="69355"/>
    <lineage>
        <taxon>Eukaryota</taxon>
        <taxon>Metazoa</taxon>
        <taxon>Ecdysozoa</taxon>
        <taxon>Arthropoda</taxon>
        <taxon>Crustacea</taxon>
        <taxon>Oligostraca</taxon>
        <taxon>Ostracoda</taxon>
        <taxon>Podocopa</taxon>
        <taxon>Podocopida</taxon>
        <taxon>Darwinulocopina</taxon>
        <taxon>Darwinuloidea</taxon>
        <taxon>Darwinulidae</taxon>
        <taxon>Darwinula</taxon>
    </lineage>
</organism>
<evidence type="ECO:0000313" key="2">
    <source>
        <dbReference type="EMBL" id="CAD7245904.1"/>
    </source>
</evidence>
<dbReference type="PROSITE" id="PS50940">
    <property type="entry name" value="CHIT_BIND_II"/>
    <property type="match status" value="1"/>
</dbReference>
<dbReference type="SMART" id="SM00494">
    <property type="entry name" value="ChtBD2"/>
    <property type="match status" value="1"/>
</dbReference>
<dbReference type="EMBL" id="CAJPEV010000985">
    <property type="protein sequence ID" value="CAG0889935.1"/>
    <property type="molecule type" value="Genomic_DNA"/>
</dbReference>
<dbReference type="SUPFAM" id="SSF57625">
    <property type="entry name" value="Invertebrate chitin-binding proteins"/>
    <property type="match status" value="1"/>
</dbReference>
<reference evidence="2" key="1">
    <citation type="submission" date="2020-11" db="EMBL/GenBank/DDBJ databases">
        <authorList>
            <person name="Tran Van P."/>
        </authorList>
    </citation>
    <scope>NUCLEOTIDE SEQUENCE</scope>
</reference>
<dbReference type="GO" id="GO:0005576">
    <property type="term" value="C:extracellular region"/>
    <property type="evidence" value="ECO:0007669"/>
    <property type="project" value="InterPro"/>
</dbReference>
<dbReference type="Gene3D" id="2.170.140.10">
    <property type="entry name" value="Chitin binding domain"/>
    <property type="match status" value="1"/>
</dbReference>
<proteinExistence type="predicted"/>